<dbReference type="InterPro" id="IPR025714">
    <property type="entry name" value="Methyltranfer_dom"/>
</dbReference>
<sequence length="351" mass="38494">MYWSAQTHMFCSAQTHVSWATKTHIFCSAQTRMSWSDKTSHVLGSQNAHALRPIDVLKIDIEGDEWYTIQQMVSSGALNDVKQISMETHYMPGGKGNHSLSAAEQLCQEKPELQLQVWCMPIIRENLTETSSDRFTCKVASGAVTTIVLYFAGQSAIDFFYTGTTRDVDGRIHRRQLTDDWYGVFFLRGWAFGFVYGHVPHPACASERAVRAGAEVVRAGGRGHLCRLPRIKKNSTTTETPATCADGSVRLEPARIRRRRQGTARPVASASDADRQADIGLAEGARPKDAGGAQRTTPEVGIDEKVTMAALVGCTTDSGFEAGSTLEFSLNETSGPNFKVIQAISCPEQEN</sequence>
<evidence type="ECO:0000256" key="1">
    <source>
        <dbReference type="SAM" id="MobiDB-lite"/>
    </source>
</evidence>
<protein>
    <recommendedName>
        <fullName evidence="2">Methyltransferase domain-containing protein</fullName>
    </recommendedName>
</protein>
<dbReference type="Pfam" id="PF13383">
    <property type="entry name" value="Methyltransf_22"/>
    <property type="match status" value="1"/>
</dbReference>
<feature type="domain" description="Methyltransferase" evidence="2">
    <location>
        <begin position="46"/>
        <end position="96"/>
    </location>
</feature>
<dbReference type="EMBL" id="CP111017">
    <property type="protein sequence ID" value="WAR07957.1"/>
    <property type="molecule type" value="Genomic_DNA"/>
</dbReference>
<accession>A0ABY7ED64</accession>
<evidence type="ECO:0000259" key="2">
    <source>
        <dbReference type="Pfam" id="PF13383"/>
    </source>
</evidence>
<evidence type="ECO:0000313" key="3">
    <source>
        <dbReference type="EMBL" id="WAR07957.1"/>
    </source>
</evidence>
<dbReference type="PANTHER" id="PTHR32026">
    <property type="entry name" value="METHYLTRANSFERASE-LIKE PROTEIN 24"/>
    <property type="match status" value="1"/>
</dbReference>
<feature type="non-terminal residue" evidence="3">
    <location>
        <position position="351"/>
    </location>
</feature>
<dbReference type="Proteomes" id="UP001164746">
    <property type="component" value="Chromosome 6"/>
</dbReference>
<gene>
    <name evidence="3" type="ORF">MAR_017915</name>
</gene>
<dbReference type="PANTHER" id="PTHR32026:SF10">
    <property type="entry name" value="METHYLTRANSFERASE-LIKE PROTEIN 24-RELATED"/>
    <property type="match status" value="1"/>
</dbReference>
<name>A0ABY7ED64_MYAAR</name>
<keyword evidence="4" id="KW-1185">Reference proteome</keyword>
<dbReference type="InterPro" id="IPR026913">
    <property type="entry name" value="METTL24"/>
</dbReference>
<organism evidence="3 4">
    <name type="scientific">Mya arenaria</name>
    <name type="common">Soft-shell clam</name>
    <dbReference type="NCBI Taxonomy" id="6604"/>
    <lineage>
        <taxon>Eukaryota</taxon>
        <taxon>Metazoa</taxon>
        <taxon>Spiralia</taxon>
        <taxon>Lophotrochozoa</taxon>
        <taxon>Mollusca</taxon>
        <taxon>Bivalvia</taxon>
        <taxon>Autobranchia</taxon>
        <taxon>Heteroconchia</taxon>
        <taxon>Euheterodonta</taxon>
        <taxon>Imparidentia</taxon>
        <taxon>Neoheterodontei</taxon>
        <taxon>Myida</taxon>
        <taxon>Myoidea</taxon>
        <taxon>Myidae</taxon>
        <taxon>Mya</taxon>
    </lineage>
</organism>
<reference evidence="3" key="1">
    <citation type="submission" date="2022-11" db="EMBL/GenBank/DDBJ databases">
        <title>Centuries of genome instability and evolution in soft-shell clam transmissible cancer (bioRxiv).</title>
        <authorList>
            <person name="Hart S.F.M."/>
            <person name="Yonemitsu M.A."/>
            <person name="Giersch R.M."/>
            <person name="Beal B.F."/>
            <person name="Arriagada G."/>
            <person name="Davis B.W."/>
            <person name="Ostrander E.A."/>
            <person name="Goff S.P."/>
            <person name="Metzger M.J."/>
        </authorList>
    </citation>
    <scope>NUCLEOTIDE SEQUENCE</scope>
    <source>
        <strain evidence="3">MELC-2E11</strain>
        <tissue evidence="3">Siphon/mantle</tissue>
    </source>
</reference>
<feature type="region of interest" description="Disordered" evidence="1">
    <location>
        <begin position="254"/>
        <end position="301"/>
    </location>
</feature>
<proteinExistence type="predicted"/>
<evidence type="ECO:0000313" key="4">
    <source>
        <dbReference type="Proteomes" id="UP001164746"/>
    </source>
</evidence>